<name>A0A917H6V8_9BACL</name>
<protein>
    <recommendedName>
        <fullName evidence="3">Fe-S cluster assembly protein HesB</fullName>
    </recommendedName>
</protein>
<dbReference type="AlphaFoldDB" id="A0A917H6V8"/>
<accession>A0A917H6V8</accession>
<comment type="caution">
    <text evidence="1">The sequence shown here is derived from an EMBL/GenBank/DDBJ whole genome shotgun (WGS) entry which is preliminary data.</text>
</comment>
<dbReference type="InterPro" id="IPR035903">
    <property type="entry name" value="HesB-like_dom_sf"/>
</dbReference>
<gene>
    <name evidence="1" type="primary">yneR</name>
    <name evidence="1" type="ORF">GCM10010918_25720</name>
</gene>
<dbReference type="Proteomes" id="UP000600247">
    <property type="component" value="Unassembled WGS sequence"/>
</dbReference>
<evidence type="ECO:0000313" key="2">
    <source>
        <dbReference type="Proteomes" id="UP000600247"/>
    </source>
</evidence>
<reference evidence="1 2" key="1">
    <citation type="journal article" date="2014" name="Int. J. Syst. Evol. Microbiol.">
        <title>Complete genome sequence of Corynebacterium casei LMG S-19264T (=DSM 44701T), isolated from a smear-ripened cheese.</title>
        <authorList>
            <consortium name="US DOE Joint Genome Institute (JGI-PGF)"/>
            <person name="Walter F."/>
            <person name="Albersmeier A."/>
            <person name="Kalinowski J."/>
            <person name="Ruckert C."/>
        </authorList>
    </citation>
    <scope>NUCLEOTIDE SEQUENCE [LARGE SCALE GENOMIC DNA]</scope>
    <source>
        <strain evidence="1 2">CGMCC 1.15286</strain>
    </source>
</reference>
<keyword evidence="2" id="KW-1185">Reference proteome</keyword>
<sequence length="91" mass="10461">MKLTVTDAAVDCFRKDWGYRDGDNIRIYVRYSGGGGDAFAFGITKDDPQYPAILNEHNHLTFFVEENDVWHLDGRDLSIDCRNDEITFIRG</sequence>
<proteinExistence type="predicted"/>
<organism evidence="1 2">
    <name type="scientific">Paenibacillus radicis</name>
    <name type="common">ex Gao et al. 2016</name>
    <dbReference type="NCBI Taxonomy" id="1737354"/>
    <lineage>
        <taxon>Bacteria</taxon>
        <taxon>Bacillati</taxon>
        <taxon>Bacillota</taxon>
        <taxon>Bacilli</taxon>
        <taxon>Bacillales</taxon>
        <taxon>Paenibacillaceae</taxon>
        <taxon>Paenibacillus</taxon>
    </lineage>
</organism>
<dbReference type="SUPFAM" id="SSF89360">
    <property type="entry name" value="HesB-like domain"/>
    <property type="match status" value="1"/>
</dbReference>
<dbReference type="EMBL" id="BMHY01000004">
    <property type="protein sequence ID" value="GGG69405.1"/>
    <property type="molecule type" value="Genomic_DNA"/>
</dbReference>
<evidence type="ECO:0000313" key="1">
    <source>
        <dbReference type="EMBL" id="GGG69405.1"/>
    </source>
</evidence>
<evidence type="ECO:0008006" key="3">
    <source>
        <dbReference type="Google" id="ProtNLM"/>
    </source>
</evidence>